<evidence type="ECO:0000313" key="3">
    <source>
        <dbReference type="Proteomes" id="UP000004688"/>
    </source>
</evidence>
<proteinExistence type="predicted"/>
<dbReference type="HOGENOM" id="CLU_123308_0_0_5"/>
<keyword evidence="1" id="KW-0472">Membrane</keyword>
<keyword evidence="1" id="KW-0812">Transmembrane</keyword>
<name>M9RND4_9RHOB</name>
<accession>M9RND4</accession>
<dbReference type="AlphaFoldDB" id="M9RND4"/>
<dbReference type="KEGG" id="oar:OA238_c37580"/>
<dbReference type="eggNOG" id="ENOG502ZRH0">
    <property type="taxonomic scope" value="Bacteria"/>
</dbReference>
<dbReference type="OrthoDB" id="7875742at2"/>
<protein>
    <submittedName>
        <fullName evidence="2">Uncharacterized protein</fullName>
    </submittedName>
</protein>
<dbReference type="Proteomes" id="UP000004688">
    <property type="component" value="Chromosome"/>
</dbReference>
<dbReference type="STRING" id="391616.OA238_c37580"/>
<feature type="transmembrane region" description="Helical" evidence="1">
    <location>
        <begin position="165"/>
        <end position="185"/>
    </location>
</feature>
<dbReference type="EMBL" id="CP003742">
    <property type="protein sequence ID" value="AGI73707.1"/>
    <property type="molecule type" value="Genomic_DNA"/>
</dbReference>
<keyword evidence="3" id="KW-1185">Reference proteome</keyword>
<sequence length="189" mass="19919">MTQINPKNVTANERGVIRIYGIDLPADQIQLFAERHETGGDDPWPLRASLGVTADLNEDSIEIVDVEALGEIGLAGYLTLGNGVAPADVEPYRELLTGVQGHVAIVFSSAFKGAAQTLAPAAPLRFIAAFREEGAPVTFEALPDDSAKGSLSDAPRKKPVSDAAMSGRVATIALLVMALLVWLMIKIAG</sequence>
<organism evidence="2 3">
    <name type="scientific">Octadecabacter arcticus 238</name>
    <dbReference type="NCBI Taxonomy" id="391616"/>
    <lineage>
        <taxon>Bacteria</taxon>
        <taxon>Pseudomonadati</taxon>
        <taxon>Pseudomonadota</taxon>
        <taxon>Alphaproteobacteria</taxon>
        <taxon>Rhodobacterales</taxon>
        <taxon>Roseobacteraceae</taxon>
        <taxon>Octadecabacter</taxon>
    </lineage>
</organism>
<keyword evidence="1" id="KW-1133">Transmembrane helix</keyword>
<evidence type="ECO:0000313" key="2">
    <source>
        <dbReference type="EMBL" id="AGI73707.1"/>
    </source>
</evidence>
<reference evidence="2 3" key="1">
    <citation type="journal article" date="2013" name="PLoS ONE">
        <title>Poles Apart: Arctic and Antarctic Octadecabacter strains Share High Genome Plasticity and a New Type of Xanthorhodopsin.</title>
        <authorList>
            <person name="Vollmers J."/>
            <person name="Voget S."/>
            <person name="Dietrich S."/>
            <person name="Gollnow K."/>
            <person name="Smits M."/>
            <person name="Meyer K."/>
            <person name="Brinkhoff T."/>
            <person name="Simon M."/>
            <person name="Daniel R."/>
        </authorList>
    </citation>
    <scope>NUCLEOTIDE SEQUENCE [LARGE SCALE GENOMIC DNA]</scope>
    <source>
        <strain evidence="2 3">238</strain>
    </source>
</reference>
<dbReference type="RefSeq" id="WP_015496694.1">
    <property type="nucleotide sequence ID" value="NC_020908.1"/>
</dbReference>
<gene>
    <name evidence="2" type="ORF">OA238_c37580</name>
</gene>
<evidence type="ECO:0000256" key="1">
    <source>
        <dbReference type="SAM" id="Phobius"/>
    </source>
</evidence>